<dbReference type="Proteomes" id="UP000203125">
    <property type="component" value="Segment"/>
</dbReference>
<keyword evidence="6 18" id="KW-0812">Transmembrane</keyword>
<dbReference type="GO" id="GO:0004252">
    <property type="term" value="F:serine-type endopeptidase activity"/>
    <property type="evidence" value="ECO:0007669"/>
    <property type="project" value="InterPro"/>
</dbReference>
<dbReference type="Gene3D" id="2.40.10.10">
    <property type="entry name" value="Trypsin-like serine proteases"/>
    <property type="match status" value="2"/>
</dbReference>
<keyword evidence="8" id="KW-0547">Nucleotide-binding</keyword>
<dbReference type="Pfam" id="PF02122">
    <property type="entry name" value="Peptidase_S39"/>
    <property type="match status" value="1"/>
</dbReference>
<dbReference type="GO" id="GO:0039694">
    <property type="term" value="P:viral RNA genome replication"/>
    <property type="evidence" value="ECO:0007669"/>
    <property type="project" value="InterPro"/>
</dbReference>
<dbReference type="GO" id="GO:0016020">
    <property type="term" value="C:membrane"/>
    <property type="evidence" value="ECO:0007669"/>
    <property type="project" value="InterPro"/>
</dbReference>
<dbReference type="InterPro" id="IPR043502">
    <property type="entry name" value="DNA/RNA_pol_sf"/>
</dbReference>
<keyword evidence="7" id="KW-0548">Nucleotidyltransferase</keyword>
<keyword evidence="11" id="KW-0720">Serine protease</keyword>
<evidence type="ECO:0000256" key="16">
    <source>
        <dbReference type="ARBA" id="ARBA00029410"/>
    </source>
</evidence>
<keyword evidence="2 21" id="KW-0696">RNA-directed RNA polymerase</keyword>
<evidence type="ECO:0000256" key="13">
    <source>
        <dbReference type="ARBA" id="ARBA00022953"/>
    </source>
</evidence>
<proteinExistence type="predicted"/>
<keyword evidence="13" id="KW-0693">Viral RNA replication</keyword>
<evidence type="ECO:0000256" key="8">
    <source>
        <dbReference type="ARBA" id="ARBA00022741"/>
    </source>
</evidence>
<evidence type="ECO:0000256" key="1">
    <source>
        <dbReference type="ARBA" id="ARBA00004301"/>
    </source>
</evidence>
<evidence type="ECO:0000256" key="4">
    <source>
        <dbReference type="ARBA" id="ARBA00022670"/>
    </source>
</evidence>
<name>J7GBL4_9VIRU</name>
<dbReference type="InterPro" id="IPR000382">
    <property type="entry name" value="Peptidase_S39B_luteovirus"/>
</dbReference>
<reference evidence="21 22" key="1">
    <citation type="journal article" date="2012" name="Arch. Virol.">
        <title>Analysis of the full-length genome sequence of papaya lethal yellowing virus (PLYV), determined by deep sequencing, confirms its classification in the genus Sobemovirus.</title>
        <authorList>
            <person name="Pereira A.J."/>
            <person name="Alfenas-Zerbini P."/>
            <person name="Cascardo R.S."/>
            <person name="Andrade E.C."/>
            <person name="Murilo Zerbini F."/>
        </authorList>
    </citation>
    <scope>NUCLEOTIDE SEQUENCE [LARGE SCALE GENOMIC DNA]</scope>
    <source>
        <strain evidence="21">26</strain>
    </source>
</reference>
<dbReference type="SUPFAM" id="SSF50494">
    <property type="entry name" value="Trypsin-like serine proteases"/>
    <property type="match status" value="1"/>
</dbReference>
<evidence type="ECO:0000256" key="11">
    <source>
        <dbReference type="ARBA" id="ARBA00022825"/>
    </source>
</evidence>
<evidence type="ECO:0000256" key="3">
    <source>
        <dbReference type="ARBA" id="ARBA00022520"/>
    </source>
</evidence>
<accession>J7GBL4</accession>
<dbReference type="PROSITE" id="PS50507">
    <property type="entry name" value="RDRP_SSRNA_POS"/>
    <property type="match status" value="1"/>
</dbReference>
<dbReference type="EMBL" id="JX123318">
    <property type="protein sequence ID" value="AFP67700.1"/>
    <property type="molecule type" value="Genomic_RNA"/>
</dbReference>
<keyword evidence="9" id="KW-0688">Ribosomal frameshifting</keyword>
<evidence type="ECO:0000313" key="21">
    <source>
        <dbReference type="EMBL" id="AFP67700.1"/>
    </source>
</evidence>
<dbReference type="GO" id="GO:0006351">
    <property type="term" value="P:DNA-templated transcription"/>
    <property type="evidence" value="ECO:0007669"/>
    <property type="project" value="InterPro"/>
</dbReference>
<keyword evidence="4" id="KW-0645">Protease</keyword>
<dbReference type="GO" id="GO:0000166">
    <property type="term" value="F:nucleotide binding"/>
    <property type="evidence" value="ECO:0007669"/>
    <property type="project" value="UniProtKB-KW"/>
</dbReference>
<evidence type="ECO:0000256" key="6">
    <source>
        <dbReference type="ARBA" id="ARBA00022692"/>
    </source>
</evidence>
<dbReference type="Pfam" id="PF02123">
    <property type="entry name" value="RdRP_4"/>
    <property type="match status" value="1"/>
</dbReference>
<evidence type="ECO:0000256" key="5">
    <source>
        <dbReference type="ARBA" id="ARBA00022679"/>
    </source>
</evidence>
<dbReference type="InterPro" id="IPR043504">
    <property type="entry name" value="Peptidase_S1_PA_chymotrypsin"/>
</dbReference>
<evidence type="ECO:0000256" key="10">
    <source>
        <dbReference type="ARBA" id="ARBA00022801"/>
    </source>
</evidence>
<dbReference type="InterPro" id="IPR009003">
    <property type="entry name" value="Peptidase_S1_PA"/>
</dbReference>
<evidence type="ECO:0000256" key="14">
    <source>
        <dbReference type="ARBA" id="ARBA00022989"/>
    </source>
</evidence>
<dbReference type="PRINTS" id="PR00914">
    <property type="entry name" value="LVIRUSRNAPOL"/>
</dbReference>
<organism evidence="21 22">
    <name type="scientific">Papaya lethal yellowing virus</name>
    <dbReference type="NCBI Taxonomy" id="685899"/>
    <lineage>
        <taxon>Viruses</taxon>
        <taxon>Riboviria</taxon>
        <taxon>Orthornavirae</taxon>
        <taxon>Pisuviricota</taxon>
        <taxon>Pisoniviricetes</taxon>
        <taxon>Sobelivirales</taxon>
        <taxon>Solemoviridae</taxon>
        <taxon>Sobemovirus</taxon>
        <taxon>Sobemovirus PLYV</taxon>
    </lineage>
</organism>
<keyword evidence="22" id="KW-1185">Reference proteome</keyword>
<keyword evidence="3" id="KW-0191">Covalent protein-RNA linkage</keyword>
<dbReference type="GO" id="GO:0003723">
    <property type="term" value="F:RNA binding"/>
    <property type="evidence" value="ECO:0007669"/>
    <property type="project" value="InterPro"/>
</dbReference>
<dbReference type="CDD" id="cd23180">
    <property type="entry name" value="ps-ssRNAv_Solemoviridae_RdRp"/>
    <property type="match status" value="1"/>
</dbReference>
<dbReference type="PROSITE" id="PS51868">
    <property type="entry name" value="PEPTIDASE_S39"/>
    <property type="match status" value="1"/>
</dbReference>
<evidence type="ECO:0000256" key="17">
    <source>
        <dbReference type="ARBA" id="ARBA00048744"/>
    </source>
</evidence>
<dbReference type="InterPro" id="IPR001795">
    <property type="entry name" value="RNA-dir_pol_luteovirus"/>
</dbReference>
<keyword evidence="12" id="KW-1043">Host membrane</keyword>
<protein>
    <submittedName>
        <fullName evidence="21">RNA-dependent RNA polymerase</fullName>
    </submittedName>
</protein>
<dbReference type="GO" id="GO:0003968">
    <property type="term" value="F:RNA-directed RNA polymerase activity"/>
    <property type="evidence" value="ECO:0007669"/>
    <property type="project" value="UniProtKB-KW"/>
</dbReference>
<feature type="domain" description="RdRp catalytic" evidence="19">
    <location>
        <begin position="691"/>
        <end position="805"/>
    </location>
</feature>
<dbReference type="GO" id="GO:0075523">
    <property type="term" value="P:viral translational frameshifting"/>
    <property type="evidence" value="ECO:0007669"/>
    <property type="project" value="UniProtKB-KW"/>
</dbReference>
<keyword evidence="5" id="KW-0808">Transferase</keyword>
<comment type="subcellular location">
    <subcellularLocation>
        <location evidence="1">Host membrane</location>
        <topology evidence="1">Multi-pass membrane protein</topology>
    </subcellularLocation>
</comment>
<evidence type="ECO:0000256" key="12">
    <source>
        <dbReference type="ARBA" id="ARBA00022870"/>
    </source>
</evidence>
<evidence type="ECO:0000259" key="19">
    <source>
        <dbReference type="PROSITE" id="PS50507"/>
    </source>
</evidence>
<keyword evidence="15 18" id="KW-0472">Membrane</keyword>
<feature type="transmembrane region" description="Helical" evidence="18">
    <location>
        <begin position="33"/>
        <end position="56"/>
    </location>
</feature>
<keyword evidence="10" id="KW-0378">Hydrolase</keyword>
<dbReference type="GO" id="GO:0033644">
    <property type="term" value="C:host cell membrane"/>
    <property type="evidence" value="ECO:0007669"/>
    <property type="project" value="UniProtKB-SubCell"/>
</dbReference>
<evidence type="ECO:0000256" key="18">
    <source>
        <dbReference type="SAM" id="Phobius"/>
    </source>
</evidence>
<evidence type="ECO:0000259" key="20">
    <source>
        <dbReference type="PROSITE" id="PS51868"/>
    </source>
</evidence>
<evidence type="ECO:0000313" key="22">
    <source>
        <dbReference type="Proteomes" id="UP000203125"/>
    </source>
</evidence>
<evidence type="ECO:0000256" key="15">
    <source>
        <dbReference type="ARBA" id="ARBA00023136"/>
    </source>
</evidence>
<dbReference type="SUPFAM" id="SSF56672">
    <property type="entry name" value="DNA/RNA polymerases"/>
    <property type="match status" value="1"/>
</dbReference>
<gene>
    <name evidence="21" type="primary">p2b</name>
</gene>
<keyword evidence="14 18" id="KW-1133">Transmembrane helix</keyword>
<sequence>MTFIDFLLVCLVWNVGALLVTQNTNWLPTWTVPLAVIIQLALICICMLLLSVLYVWRWLTLRSIKVDSANYHQTYAEVIGCRLVPEKGLVMDILDGEKLTPVLVNPNYWHLLPDCAISNKYGTECPVMGVSLSHVAPGKEPSSLVAISNGSEIIGFGSRVKFNGVTYLLTANHVWNGRYTALKIVKGSQEVSVDASMYTAKYFCEDLRVDFAMVPIPEPIWTKLGVKASNLSTMSRTSLINVYGGADPTKLKCSSAKAVKAEYSHQIVHYATTGGGWSGTPLYYNGAVVGMHTGSIKLGESNRGVNVAMLLNLACETVFSEITYTEIDSDLALDRDYGFIEVEIHGKGKFALGKGEWYAVDEFVRNKRLRGEKLWADMAEEDEPEELELYHDTIENCFAKSFKRGWGGVGQTISALIYFGGYEWTQGMCIRCSGRCNCYSKGGMPLTYVGRSGVKFRETGRSPIDQRVTNALKHLPELSEFGWPERGSEAELKSLKIQAERFRQTGSPEGLEEACRRLKDRYPPARPRRCLRGEWDERETATEVAKICESSVNQRASPGVPLSVFGSSNGAVLDKHRDLVVTAVVARLNLLSEKIIDYDPVQLVQFGYCDPVRLFVKQEPHSLKKITEGRFRLISSVSLVDQLVERMIFGPQNELEITRWRNIPSKPGMGLSLEEQAQTIWSDLSYKHLKHPAAEADISGFDWSVQDWELWADLKMRIELGNMEGRLKIAAINRFTCFMNSVFQLSDGSLIAQGKPGLMKSGSYCTSSTNSRIRCLMAELIGAPWCIAMGDDSVEGYVPNARRKYEELGHVCKDYMPCKVDSEGNLEKVNFCSHELSEGKFWLTSWPKTVFRYLNSKAPEIGDLKAELWGNPHWGRIYEVVGVEDRANKILELNDFSRSSEAANYQECCSGGSESCRSTGSACSTGSAERYECETTEGLAEEDASKYSECTDQTGHRTYCKECAGDTGYAYSAFKELCDWYNSYGVQPACVSESYPHGYGG</sequence>
<feature type="domain" description="Peptidase S39" evidence="20">
    <location>
        <begin position="127"/>
        <end position="321"/>
    </location>
</feature>
<dbReference type="GO" id="GO:0006508">
    <property type="term" value="P:proteolysis"/>
    <property type="evidence" value="ECO:0007669"/>
    <property type="project" value="UniProtKB-KW"/>
</dbReference>
<evidence type="ECO:0000256" key="9">
    <source>
        <dbReference type="ARBA" id="ARBA00022758"/>
    </source>
</evidence>
<comment type="catalytic activity">
    <reaction evidence="17">
        <text>RNA(n) + a ribonucleoside 5'-triphosphate = RNA(n+1) + diphosphate</text>
        <dbReference type="Rhea" id="RHEA:21248"/>
        <dbReference type="Rhea" id="RHEA-COMP:14527"/>
        <dbReference type="Rhea" id="RHEA-COMP:17342"/>
        <dbReference type="ChEBI" id="CHEBI:33019"/>
        <dbReference type="ChEBI" id="CHEBI:61557"/>
        <dbReference type="ChEBI" id="CHEBI:140395"/>
        <dbReference type="EC" id="2.7.7.48"/>
    </reaction>
</comment>
<comment type="function">
    <text evidence="16">Covalently attached to the 5' extremity of the genomic and subgenomic RNAs. It may serve as a primer for the replicase.</text>
</comment>
<evidence type="ECO:0000256" key="7">
    <source>
        <dbReference type="ARBA" id="ARBA00022695"/>
    </source>
</evidence>
<dbReference type="InterPro" id="IPR007094">
    <property type="entry name" value="RNA-dir_pol_PSvirus"/>
</dbReference>
<evidence type="ECO:0000256" key="2">
    <source>
        <dbReference type="ARBA" id="ARBA00022484"/>
    </source>
</evidence>